<dbReference type="InterPro" id="IPR002798">
    <property type="entry name" value="SpoIIM-like"/>
</dbReference>
<dbReference type="EMBL" id="QSLN01000003">
    <property type="protein sequence ID" value="RDV83966.1"/>
    <property type="molecule type" value="Genomic_DNA"/>
</dbReference>
<evidence type="ECO:0000256" key="1">
    <source>
        <dbReference type="SAM" id="Phobius"/>
    </source>
</evidence>
<feature type="transmembrane region" description="Helical" evidence="1">
    <location>
        <begin position="185"/>
        <end position="209"/>
    </location>
</feature>
<name>A0A3D8P617_9THEO</name>
<keyword evidence="1" id="KW-0812">Transmembrane</keyword>
<keyword evidence="3" id="KW-1185">Reference proteome</keyword>
<proteinExistence type="predicted"/>
<organism evidence="2 3">
    <name type="scientific">Ammonifex thiophilus</name>
    <dbReference type="NCBI Taxonomy" id="444093"/>
    <lineage>
        <taxon>Bacteria</taxon>
        <taxon>Bacillati</taxon>
        <taxon>Bacillota</taxon>
        <taxon>Clostridia</taxon>
        <taxon>Thermoanaerobacterales</taxon>
        <taxon>Thermoanaerobacteraceae</taxon>
        <taxon>Ammonifex</taxon>
    </lineage>
</organism>
<evidence type="ECO:0008006" key="4">
    <source>
        <dbReference type="Google" id="ProtNLM"/>
    </source>
</evidence>
<feature type="transmembrane region" description="Helical" evidence="1">
    <location>
        <begin position="145"/>
        <end position="164"/>
    </location>
</feature>
<accession>A0A3D8P617</accession>
<dbReference type="AlphaFoldDB" id="A0A3D8P617"/>
<reference evidence="2 3" key="1">
    <citation type="submission" date="2018-08" db="EMBL/GenBank/DDBJ databases">
        <title>Form III RuBisCO-mediated autotrophy in Thermodesulfobium bacteria.</title>
        <authorList>
            <person name="Toshchakov S.V."/>
            <person name="Kublanov I.V."/>
            <person name="Frolov E."/>
            <person name="Bonch-Osmolovskaya E.A."/>
            <person name="Tourova T.P."/>
            <person name="Chernych N.A."/>
            <person name="Lebedinsky A.V."/>
        </authorList>
    </citation>
    <scope>NUCLEOTIDE SEQUENCE [LARGE SCALE GENOMIC DNA]</scope>
    <source>
        <strain evidence="2 3">SR</strain>
    </source>
</reference>
<comment type="caution">
    <text evidence="2">The sequence shown here is derived from an EMBL/GenBank/DDBJ whole genome shotgun (WGS) entry which is preliminary data.</text>
</comment>
<keyword evidence="1" id="KW-1133">Transmembrane helix</keyword>
<feature type="transmembrane region" description="Helical" evidence="1">
    <location>
        <begin position="82"/>
        <end position="98"/>
    </location>
</feature>
<feature type="transmembrane region" description="Helical" evidence="1">
    <location>
        <begin position="105"/>
        <end position="125"/>
    </location>
</feature>
<gene>
    <name evidence="2" type="ORF">DXX99_03790</name>
</gene>
<feature type="transmembrane region" description="Helical" evidence="1">
    <location>
        <begin position="28"/>
        <end position="47"/>
    </location>
</feature>
<dbReference type="RefSeq" id="WP_115792185.1">
    <property type="nucleotide sequence ID" value="NZ_QSLN01000003.1"/>
</dbReference>
<sequence length="216" mass="24217">MGVIKVRQPVVYYLVFTRAWFFLLLRRFWLPLLFSFFLVMAATAWGMSAAEQLKNQEIQELTQYTAQLLTAAQKGGAKLPQVALYHLLPLGVCYLAGLSIYTTPLVVLVLMLQGYAWGFTAAFLLRQSEFPGTKVLLAAFLPHNLPLFLALLLAAATSFSLAFFRQHQGKTPAFTVEPWFWRYTGLMLCWGCFAVGAALIEVYLVPWLVKLLLAGG</sequence>
<evidence type="ECO:0000313" key="2">
    <source>
        <dbReference type="EMBL" id="RDV83966.1"/>
    </source>
</evidence>
<protein>
    <recommendedName>
        <fullName evidence="4">Stage II sporulation protein M</fullName>
    </recommendedName>
</protein>
<dbReference type="Proteomes" id="UP000256329">
    <property type="component" value="Unassembled WGS sequence"/>
</dbReference>
<dbReference type="OrthoDB" id="1707382at2"/>
<evidence type="ECO:0000313" key="3">
    <source>
        <dbReference type="Proteomes" id="UP000256329"/>
    </source>
</evidence>
<keyword evidence="1" id="KW-0472">Membrane</keyword>
<dbReference type="Pfam" id="PF01944">
    <property type="entry name" value="SpoIIM"/>
    <property type="match status" value="1"/>
</dbReference>